<protein>
    <submittedName>
        <fullName evidence="3">Cell wall-binding repeat-containing protein</fullName>
    </submittedName>
</protein>
<feature type="region of interest" description="Disordered" evidence="1">
    <location>
        <begin position="317"/>
        <end position="340"/>
    </location>
</feature>
<gene>
    <name evidence="3" type="ORF">AB8U03_04315</name>
</gene>
<evidence type="ECO:0000256" key="1">
    <source>
        <dbReference type="SAM" id="MobiDB-lite"/>
    </source>
</evidence>
<dbReference type="PANTHER" id="PTHR30032:SF8">
    <property type="entry name" value="GERMINATION-SPECIFIC N-ACETYLMURAMOYL-L-ALANINE AMIDASE"/>
    <property type="match status" value="1"/>
</dbReference>
<feature type="compositionally biased region" description="Pro residues" evidence="1">
    <location>
        <begin position="329"/>
        <end position="340"/>
    </location>
</feature>
<dbReference type="PANTHER" id="PTHR30032">
    <property type="entry name" value="N-ACETYLMURAMOYL-L-ALANINE AMIDASE-RELATED"/>
    <property type="match status" value="1"/>
</dbReference>
<sequence length="430" mass="44692">MYKKFLSIMATLALSILLIMPSQIVNAASFNQRLAGQTRYETAVKVVQQGWTSSDYVVLASGQDFPDALSAAPLAKKYDAPILLTGKSTLDSNVKSELQSLATKNVFLIGGTGSISSNVESQLKDMDITVTRIAGSDRFQTSLAVAKSLGDFTGVVLVNAYGFADALSIAPVAASQGMPIILTTPNALPSEAKSFLDSSNYSKSYILGGNGAVGNTIASQLKNVTRIGGPNRYATNAAVLKQFEDSFNYDKVYVVSGENYPDALCGSALAAKYNSPLILVGSSVDTSVIDAVKAKLSSYGSVIALGGKSGVSDLNAGDISKGSITQKPTPKPEPIPQPEPMPVVTQVTASIDNANPKKNSTIYLTVTGSIGSGVTAVCNYKTTTTPYSGTIGSDGKAVIPIKIGRATSGYTVVIDVTVGSSSVQTSFTPQ</sequence>
<keyword evidence="4" id="KW-1185">Reference proteome</keyword>
<dbReference type="InterPro" id="IPR051922">
    <property type="entry name" value="Bact_Sporulation_Assoc"/>
</dbReference>
<dbReference type="RefSeq" id="WP_369703321.1">
    <property type="nucleotide sequence ID" value="NZ_JBGEWD010000003.1"/>
</dbReference>
<dbReference type="Proteomes" id="UP001564657">
    <property type="component" value="Unassembled WGS sequence"/>
</dbReference>
<organism evidence="3 4">
    <name type="scientific">Clostridium moutaii</name>
    <dbReference type="NCBI Taxonomy" id="3240932"/>
    <lineage>
        <taxon>Bacteria</taxon>
        <taxon>Bacillati</taxon>
        <taxon>Bacillota</taxon>
        <taxon>Clostridia</taxon>
        <taxon>Eubacteriales</taxon>
        <taxon>Clostridiaceae</taxon>
        <taxon>Clostridium</taxon>
    </lineage>
</organism>
<accession>A0ABV4BKV6</accession>
<reference evidence="3 4" key="1">
    <citation type="submission" date="2024-08" db="EMBL/GenBank/DDBJ databases">
        <title>Clostridium lapicellarii sp. nov., and Clostridium renhuaiense sp. nov., two species isolated from the mud in a fermentation cellar used for producing sauce-flavour Chinese liquors.</title>
        <authorList>
            <person name="Yang F."/>
            <person name="Wang H."/>
            <person name="Chen L.Q."/>
            <person name="Zhou N."/>
            <person name="Lu J.J."/>
            <person name="Pu X.X."/>
            <person name="Wan B."/>
            <person name="Wang L."/>
            <person name="Liu S.J."/>
        </authorList>
    </citation>
    <scope>NUCLEOTIDE SEQUENCE [LARGE SCALE GENOMIC DNA]</scope>
    <source>
        <strain evidence="3 4">MT-5</strain>
    </source>
</reference>
<comment type="caution">
    <text evidence="3">The sequence shown here is derived from an EMBL/GenBank/DDBJ whole genome shotgun (WGS) entry which is preliminary data.</text>
</comment>
<feature type="signal peptide" evidence="2">
    <location>
        <begin position="1"/>
        <end position="27"/>
    </location>
</feature>
<evidence type="ECO:0000313" key="4">
    <source>
        <dbReference type="Proteomes" id="UP001564657"/>
    </source>
</evidence>
<evidence type="ECO:0000256" key="2">
    <source>
        <dbReference type="SAM" id="SignalP"/>
    </source>
</evidence>
<dbReference type="EMBL" id="JBGEWD010000003">
    <property type="protein sequence ID" value="MEY7999429.1"/>
    <property type="molecule type" value="Genomic_DNA"/>
</dbReference>
<evidence type="ECO:0000313" key="3">
    <source>
        <dbReference type="EMBL" id="MEY7999429.1"/>
    </source>
</evidence>
<dbReference type="InterPro" id="IPR007253">
    <property type="entry name" value="Cell_wall-bd_2"/>
</dbReference>
<dbReference type="Pfam" id="PF04122">
    <property type="entry name" value="CW_binding_2"/>
    <property type="match status" value="3"/>
</dbReference>
<name>A0ABV4BKV6_9CLOT</name>
<proteinExistence type="predicted"/>
<keyword evidence="2" id="KW-0732">Signal</keyword>
<dbReference type="Gene3D" id="3.40.50.12090">
    <property type="match status" value="2"/>
</dbReference>
<feature type="chain" id="PRO_5046004333" evidence="2">
    <location>
        <begin position="28"/>
        <end position="430"/>
    </location>
</feature>